<reference evidence="1 2" key="1">
    <citation type="submission" date="2020-06" db="EMBL/GenBank/DDBJ databases">
        <title>Genome sequence of Rhizobium sp strain ADMK78.</title>
        <authorList>
            <person name="Rahi P."/>
        </authorList>
    </citation>
    <scope>NUCLEOTIDE SEQUENCE [LARGE SCALE GENOMIC DNA]</scope>
    <source>
        <strain evidence="1 2">ADMK78</strain>
    </source>
</reference>
<sequence length="87" mass="9558">MIGVALKDGVLHQGRHITRLDFRPITAADLDMIAEMDATHAGSVLRVVSHFTGAPYEALQFLTIDDFAAAVATLGKLFERHTIKVRQ</sequence>
<dbReference type="RefSeq" id="WP_171033824.1">
    <property type="nucleotide sequence ID" value="NZ_CP058350.1"/>
</dbReference>
<evidence type="ECO:0000313" key="1">
    <source>
        <dbReference type="EMBL" id="QLF70183.1"/>
    </source>
</evidence>
<name>A0ABX6QNT0_9HYPH</name>
<dbReference type="EMBL" id="CP058350">
    <property type="protein sequence ID" value="QLF70183.1"/>
    <property type="molecule type" value="Genomic_DNA"/>
</dbReference>
<keyword evidence="2" id="KW-1185">Reference proteome</keyword>
<gene>
    <name evidence="1" type="ORF">FE840_011890</name>
</gene>
<organism evidence="1 2">
    <name type="scientific">Peteryoungia desertarenae</name>
    <dbReference type="NCBI Taxonomy" id="1813451"/>
    <lineage>
        <taxon>Bacteria</taxon>
        <taxon>Pseudomonadati</taxon>
        <taxon>Pseudomonadota</taxon>
        <taxon>Alphaproteobacteria</taxon>
        <taxon>Hyphomicrobiales</taxon>
        <taxon>Rhizobiaceae</taxon>
        <taxon>Peteryoungia</taxon>
    </lineage>
</organism>
<proteinExistence type="predicted"/>
<evidence type="ECO:0000313" key="2">
    <source>
        <dbReference type="Proteomes" id="UP000308530"/>
    </source>
</evidence>
<protein>
    <submittedName>
        <fullName evidence="1">Phage tail assembly protein</fullName>
    </submittedName>
</protein>
<accession>A0ABX6QNT0</accession>
<dbReference type="Pfam" id="PF10109">
    <property type="entry name" value="Phage_TAC_7"/>
    <property type="match status" value="1"/>
</dbReference>
<dbReference type="InterPro" id="IPR019289">
    <property type="entry name" value="Phage_tail_E/E"/>
</dbReference>
<dbReference type="Proteomes" id="UP000308530">
    <property type="component" value="Chromosome"/>
</dbReference>